<dbReference type="AlphaFoldDB" id="A0AAV4CL91"/>
<protein>
    <submittedName>
        <fullName evidence="1">Uncharacterized protein</fullName>
    </submittedName>
</protein>
<evidence type="ECO:0000313" key="1">
    <source>
        <dbReference type="EMBL" id="GFO31769.1"/>
    </source>
</evidence>
<comment type="caution">
    <text evidence="1">The sequence shown here is derived from an EMBL/GenBank/DDBJ whole genome shotgun (WGS) entry which is preliminary data.</text>
</comment>
<reference evidence="1 2" key="1">
    <citation type="journal article" date="2021" name="Elife">
        <title>Chloroplast acquisition without the gene transfer in kleptoplastic sea slugs, Plakobranchus ocellatus.</title>
        <authorList>
            <person name="Maeda T."/>
            <person name="Takahashi S."/>
            <person name="Yoshida T."/>
            <person name="Shimamura S."/>
            <person name="Takaki Y."/>
            <person name="Nagai Y."/>
            <person name="Toyoda A."/>
            <person name="Suzuki Y."/>
            <person name="Arimoto A."/>
            <person name="Ishii H."/>
            <person name="Satoh N."/>
            <person name="Nishiyama T."/>
            <person name="Hasebe M."/>
            <person name="Maruyama T."/>
            <person name="Minagawa J."/>
            <person name="Obokata J."/>
            <person name="Shigenobu S."/>
        </authorList>
    </citation>
    <scope>NUCLEOTIDE SEQUENCE [LARGE SCALE GENOMIC DNA]</scope>
</reference>
<proteinExistence type="predicted"/>
<evidence type="ECO:0000313" key="2">
    <source>
        <dbReference type="Proteomes" id="UP000735302"/>
    </source>
</evidence>
<keyword evidence="2" id="KW-1185">Reference proteome</keyword>
<dbReference type="EMBL" id="BLXT01006426">
    <property type="protein sequence ID" value="GFO31769.1"/>
    <property type="molecule type" value="Genomic_DNA"/>
</dbReference>
<accession>A0AAV4CL91</accession>
<name>A0AAV4CL91_9GAST</name>
<organism evidence="1 2">
    <name type="scientific">Plakobranchus ocellatus</name>
    <dbReference type="NCBI Taxonomy" id="259542"/>
    <lineage>
        <taxon>Eukaryota</taxon>
        <taxon>Metazoa</taxon>
        <taxon>Spiralia</taxon>
        <taxon>Lophotrochozoa</taxon>
        <taxon>Mollusca</taxon>
        <taxon>Gastropoda</taxon>
        <taxon>Heterobranchia</taxon>
        <taxon>Euthyneura</taxon>
        <taxon>Panpulmonata</taxon>
        <taxon>Sacoglossa</taxon>
        <taxon>Placobranchoidea</taxon>
        <taxon>Plakobranchidae</taxon>
        <taxon>Plakobranchus</taxon>
    </lineage>
</organism>
<sequence>MQPGSPSLCSQSPVMSVPFVPPTLEVVREQTKKRLGLHMPNNVGLPTLVSYGSVEAALQSIALSLLIRAIQVTLQPQLHRYLPGAELPGLSSEVRAQAVSAPSDTIASERSSRMADVAWKRAF</sequence>
<gene>
    <name evidence="1" type="ORF">PoB_005827400</name>
</gene>
<dbReference type="Proteomes" id="UP000735302">
    <property type="component" value="Unassembled WGS sequence"/>
</dbReference>